<protein>
    <submittedName>
        <fullName evidence="1">Uncharacterized protein</fullName>
    </submittedName>
</protein>
<sequence>MSAAITWRDIADQLTPDQVEKLTTLESTSRSPADEVAEGLLEAARETAAANVVNSVIFGDVERPSDARRFCVFSDEMVEDGVWTRSFDGTQRKVADVEVYISGLQYADGRVERTIGIEARDEYDSETARRLAAALLEAADEVDRLSA</sequence>
<evidence type="ECO:0000313" key="1">
    <source>
        <dbReference type="EMBL" id="SBS79254.1"/>
    </source>
</evidence>
<name>A0A1Y5PKT4_9MYCO</name>
<organism evidence="1">
    <name type="scientific">uncultured Mycobacterium sp</name>
    <dbReference type="NCBI Taxonomy" id="171292"/>
    <lineage>
        <taxon>Bacteria</taxon>
        <taxon>Bacillati</taxon>
        <taxon>Actinomycetota</taxon>
        <taxon>Actinomycetes</taxon>
        <taxon>Mycobacteriales</taxon>
        <taxon>Mycobacteriaceae</taxon>
        <taxon>Mycobacterium</taxon>
        <taxon>environmental samples</taxon>
    </lineage>
</organism>
<accession>A0A1Y5PKT4</accession>
<proteinExistence type="predicted"/>
<gene>
    <name evidence="1" type="ORF">MHPYR_70175</name>
</gene>
<reference evidence="1" key="1">
    <citation type="submission" date="2016-03" db="EMBL/GenBank/DDBJ databases">
        <authorList>
            <person name="Ploux O."/>
        </authorList>
    </citation>
    <scope>NUCLEOTIDE SEQUENCE</scope>
    <source>
        <strain evidence="1">UC10</strain>
    </source>
</reference>
<dbReference type="EMBL" id="FLQS01000067">
    <property type="protein sequence ID" value="SBS79254.1"/>
    <property type="molecule type" value="Genomic_DNA"/>
</dbReference>
<dbReference type="AlphaFoldDB" id="A0A1Y5PKT4"/>